<comment type="caution">
    <text evidence="2">The sequence shown here is derived from an EMBL/GenBank/DDBJ whole genome shotgun (WGS) entry which is preliminary data.</text>
</comment>
<evidence type="ECO:0000313" key="3">
    <source>
        <dbReference type="Proteomes" id="UP000826195"/>
    </source>
</evidence>
<organism evidence="2 3">
    <name type="scientific">Cotesia glomerata</name>
    <name type="common">Lepidopteran parasitic wasp</name>
    <name type="synonym">Apanteles glomeratus</name>
    <dbReference type="NCBI Taxonomy" id="32391"/>
    <lineage>
        <taxon>Eukaryota</taxon>
        <taxon>Metazoa</taxon>
        <taxon>Ecdysozoa</taxon>
        <taxon>Arthropoda</taxon>
        <taxon>Hexapoda</taxon>
        <taxon>Insecta</taxon>
        <taxon>Pterygota</taxon>
        <taxon>Neoptera</taxon>
        <taxon>Endopterygota</taxon>
        <taxon>Hymenoptera</taxon>
        <taxon>Apocrita</taxon>
        <taxon>Ichneumonoidea</taxon>
        <taxon>Braconidae</taxon>
        <taxon>Microgastrinae</taxon>
        <taxon>Cotesia</taxon>
    </lineage>
</organism>
<dbReference type="AlphaFoldDB" id="A0AAV7IGI2"/>
<keyword evidence="1" id="KW-0732">Signal</keyword>
<sequence>MKMCNGVSVKSVGSLLLLYPAQLLTLGLNIFPEPVSLVFKRVASWPIKGCAWDDWPARLDTRDKRQETSECVAGGKRDQRDYGIEVSGRFPSSVPISSCMPIPGKFYYTGLSPSACAGNHNQGSTKYLLRPSPSLLRLCPSSCSGHLEEALSVYLLSLDSYKYNNNNSCKNEYRI</sequence>
<name>A0AAV7IGI2_COTGL</name>
<dbReference type="EMBL" id="JAHXZJ010001864">
    <property type="protein sequence ID" value="KAH0549519.1"/>
    <property type="molecule type" value="Genomic_DNA"/>
</dbReference>
<evidence type="ECO:0000256" key="1">
    <source>
        <dbReference type="SAM" id="SignalP"/>
    </source>
</evidence>
<feature type="signal peptide" evidence="1">
    <location>
        <begin position="1"/>
        <end position="27"/>
    </location>
</feature>
<dbReference type="Proteomes" id="UP000826195">
    <property type="component" value="Unassembled WGS sequence"/>
</dbReference>
<accession>A0AAV7IGI2</accession>
<evidence type="ECO:0000313" key="2">
    <source>
        <dbReference type="EMBL" id="KAH0549519.1"/>
    </source>
</evidence>
<reference evidence="2 3" key="1">
    <citation type="journal article" date="2021" name="J. Hered.">
        <title>A chromosome-level genome assembly of the parasitoid wasp, Cotesia glomerata (Hymenoptera: Braconidae).</title>
        <authorList>
            <person name="Pinto B.J."/>
            <person name="Weis J.J."/>
            <person name="Gamble T."/>
            <person name="Ode P.J."/>
            <person name="Paul R."/>
            <person name="Zaspel J.M."/>
        </authorList>
    </citation>
    <scope>NUCLEOTIDE SEQUENCE [LARGE SCALE GENOMIC DNA]</scope>
    <source>
        <strain evidence="2">CgM1</strain>
    </source>
</reference>
<feature type="chain" id="PRO_5043574636" evidence="1">
    <location>
        <begin position="28"/>
        <end position="175"/>
    </location>
</feature>
<gene>
    <name evidence="2" type="ORF">KQX54_009968</name>
</gene>
<proteinExistence type="predicted"/>
<protein>
    <submittedName>
        <fullName evidence="2">Uncharacterized protein</fullName>
    </submittedName>
</protein>
<keyword evidence="3" id="KW-1185">Reference proteome</keyword>